<dbReference type="Gene3D" id="3.30.1490.300">
    <property type="match status" value="1"/>
</dbReference>
<comment type="caution">
    <text evidence="1">The sequence shown here is derived from an EMBL/GenBank/DDBJ whole genome shotgun (WGS) entry which is preliminary data.</text>
</comment>
<gene>
    <name evidence="1" type="ORF">GTP91_26560</name>
</gene>
<accession>A0A845G8U5</accession>
<dbReference type="Proteomes" id="UP000470302">
    <property type="component" value="Unassembled WGS sequence"/>
</dbReference>
<organism evidence="1 2">
    <name type="scientific">Duganella vulcania</name>
    <dbReference type="NCBI Taxonomy" id="2692166"/>
    <lineage>
        <taxon>Bacteria</taxon>
        <taxon>Pseudomonadati</taxon>
        <taxon>Pseudomonadota</taxon>
        <taxon>Betaproteobacteria</taxon>
        <taxon>Burkholderiales</taxon>
        <taxon>Oxalobacteraceae</taxon>
        <taxon>Telluria group</taxon>
        <taxon>Duganella</taxon>
    </lineage>
</organism>
<evidence type="ECO:0000313" key="1">
    <source>
        <dbReference type="EMBL" id="MYM90724.1"/>
    </source>
</evidence>
<dbReference type="EMBL" id="WWCW01000136">
    <property type="protein sequence ID" value="MYM90724.1"/>
    <property type="molecule type" value="Genomic_DNA"/>
</dbReference>
<dbReference type="SUPFAM" id="SSF53067">
    <property type="entry name" value="Actin-like ATPase domain"/>
    <property type="match status" value="1"/>
</dbReference>
<protein>
    <submittedName>
        <fullName evidence="1">Agglutinin biogenesis protein MshI</fullName>
    </submittedName>
</protein>
<name>A0A845G8U5_9BURK</name>
<evidence type="ECO:0000313" key="2">
    <source>
        <dbReference type="Proteomes" id="UP000470302"/>
    </source>
</evidence>
<proteinExistence type="predicted"/>
<sequence length="312" mass="33994">MRLFGKAEKKNGWLAIGLTADGVQAAAIERRTGGLPKVLLAASYPGRADEAGASLARLGKDLHANRYQCTTLLGAGGYQLLMVEAPNVPEAEMKTALGWRVKDMIDFPLEQATIDMALLPTANGSNQARQAFAVAARNSVLMPHQRLFADSKIALTAIDIGEMAQRNISALLEPEGRGLALLAFDADGGLLTVSYQSELYLARRIDITLNQLLDPDHERLHQLYDRITLELQRSLDHFERQFSFVTVAKLVLSPVGEGDLCTYLTSNLYLPVEQLDLAKVLDLSAAPELQEPAQQAGFLRTLGAALRERAST</sequence>
<reference evidence="1 2" key="1">
    <citation type="submission" date="2020-01" db="EMBL/GenBank/DDBJ databases">
        <title>Novel species isolated from a subtropical stream in China.</title>
        <authorList>
            <person name="Lu H."/>
        </authorList>
    </citation>
    <scope>NUCLEOTIDE SEQUENCE [LARGE SCALE GENOMIC DNA]</scope>
    <source>
        <strain evidence="1 2">FT82W</strain>
    </source>
</reference>
<dbReference type="Gene3D" id="3.30.420.40">
    <property type="match status" value="2"/>
</dbReference>
<dbReference type="AlphaFoldDB" id="A0A845G8U5"/>
<dbReference type="InterPro" id="IPR043129">
    <property type="entry name" value="ATPase_NBD"/>
</dbReference>
<dbReference type="RefSeq" id="WP_161099459.1">
    <property type="nucleotide sequence ID" value="NZ_WWCW01000136.1"/>
</dbReference>